<dbReference type="GO" id="GO:0051301">
    <property type="term" value="P:cell division"/>
    <property type="evidence" value="ECO:0007669"/>
    <property type="project" value="UniProtKB-KW"/>
</dbReference>
<dbReference type="GO" id="GO:0031175">
    <property type="term" value="P:neuron projection development"/>
    <property type="evidence" value="ECO:0007669"/>
    <property type="project" value="TreeGrafter"/>
</dbReference>
<feature type="domain" description="Ataxin-10" evidence="3">
    <location>
        <begin position="407"/>
        <end position="453"/>
    </location>
</feature>
<dbReference type="Proteomes" id="UP000728032">
    <property type="component" value="Unassembled WGS sequence"/>
</dbReference>
<proteinExistence type="predicted"/>
<keyword evidence="2" id="KW-0131">Cell cycle</keyword>
<gene>
    <name evidence="4" type="ORF">ONB1V03_LOCUS2307</name>
</gene>
<evidence type="ECO:0000256" key="1">
    <source>
        <dbReference type="ARBA" id="ARBA00022618"/>
    </source>
</evidence>
<organism evidence="4">
    <name type="scientific">Oppiella nova</name>
    <dbReference type="NCBI Taxonomy" id="334625"/>
    <lineage>
        <taxon>Eukaryota</taxon>
        <taxon>Metazoa</taxon>
        <taxon>Ecdysozoa</taxon>
        <taxon>Arthropoda</taxon>
        <taxon>Chelicerata</taxon>
        <taxon>Arachnida</taxon>
        <taxon>Acari</taxon>
        <taxon>Acariformes</taxon>
        <taxon>Sarcoptiformes</taxon>
        <taxon>Oribatida</taxon>
        <taxon>Brachypylina</taxon>
        <taxon>Oppioidea</taxon>
        <taxon>Oppiidae</taxon>
        <taxon>Oppiella</taxon>
    </lineage>
</organism>
<dbReference type="PANTHER" id="PTHR13255:SF0">
    <property type="entry name" value="ATAXIN-10"/>
    <property type="match status" value="1"/>
</dbReference>
<dbReference type="OrthoDB" id="379794at2759"/>
<dbReference type="EMBL" id="CAJPVJ010000512">
    <property type="protein sequence ID" value="CAG2162717.1"/>
    <property type="molecule type" value="Genomic_DNA"/>
</dbReference>
<keyword evidence="5" id="KW-1185">Reference proteome</keyword>
<reference evidence="4" key="1">
    <citation type="submission" date="2020-11" db="EMBL/GenBank/DDBJ databases">
        <authorList>
            <person name="Tran Van P."/>
        </authorList>
    </citation>
    <scope>NUCLEOTIDE SEQUENCE</scope>
</reference>
<keyword evidence="1" id="KW-0132">Cell division</keyword>
<sequence length="453" mass="52766">MDVLDNKFRLIEDNLDHLSSLDVHLEAITIALKEEANRHHLSQTRDNWRIVSLVLTRIRHHLTPQDSSPRVDHTLCQTLSHVFRLLRNSLVNCLPNKLLIVTNGSILEDSIYIFNELIDCHKSAQKVDDNEDFVPKEALIEAIKCCLQFFANLLSGLDETIQELSQLRHQMWTLFAFDLFRYLLDLEDDKSVVLISSMIFYSCIRNNSYIENNLFETNKSEDLEKMLTICELLLDQIESSSSEWCLWSLQLFLKFKNFFNAFYSRFQSKQKLIILDIIYELITDEKDMKTIEVNDTNVHYLCRLFKQNISDVFAIDSQTDDKQSEENNVSNAIHVSKLLSILCELTANESLLCRFQTDRQLVECLVDTLKTIQLLSKSQDSSHFKSIPQLKQINETDSESQNPVFGFKRDLIRVIGNLVYKCPQMQDWVREFDGIPVILDCCNIDAKNPYIMQ</sequence>
<dbReference type="EMBL" id="OC915337">
    <property type="protein sequence ID" value="CAD7639959.1"/>
    <property type="molecule type" value="Genomic_DNA"/>
</dbReference>
<accession>A0A7R9LE17</accession>
<evidence type="ECO:0000313" key="4">
    <source>
        <dbReference type="EMBL" id="CAD7639959.1"/>
    </source>
</evidence>
<dbReference type="Pfam" id="PF09759">
    <property type="entry name" value="Atx10homo_assoc"/>
    <property type="match status" value="1"/>
</dbReference>
<evidence type="ECO:0000259" key="3">
    <source>
        <dbReference type="Pfam" id="PF09759"/>
    </source>
</evidence>
<evidence type="ECO:0000313" key="5">
    <source>
        <dbReference type="Proteomes" id="UP000728032"/>
    </source>
</evidence>
<evidence type="ECO:0000256" key="2">
    <source>
        <dbReference type="ARBA" id="ARBA00023306"/>
    </source>
</evidence>
<dbReference type="GO" id="GO:0005829">
    <property type="term" value="C:cytosol"/>
    <property type="evidence" value="ECO:0007669"/>
    <property type="project" value="TreeGrafter"/>
</dbReference>
<name>A0A7R9LE17_9ACAR</name>
<protein>
    <recommendedName>
        <fullName evidence="3">Ataxin-10 domain-containing protein</fullName>
    </recommendedName>
</protein>
<feature type="non-terminal residue" evidence="4">
    <location>
        <position position="1"/>
    </location>
</feature>
<dbReference type="AlphaFoldDB" id="A0A7R9LE17"/>
<dbReference type="PANTHER" id="PTHR13255">
    <property type="entry name" value="ATAXIN-10"/>
    <property type="match status" value="1"/>
</dbReference>
<dbReference type="InterPro" id="IPR019156">
    <property type="entry name" value="Ataxin-10_domain"/>
</dbReference>
<dbReference type="InterPro" id="IPR051374">
    <property type="entry name" value="Ataxin-10/CTR86_families"/>
</dbReference>